<keyword evidence="3" id="KW-1185">Reference proteome</keyword>
<evidence type="ECO:0000313" key="3">
    <source>
        <dbReference type="Proteomes" id="UP000799118"/>
    </source>
</evidence>
<dbReference type="EMBL" id="ML769398">
    <property type="protein sequence ID" value="KAE9407055.1"/>
    <property type="molecule type" value="Genomic_DNA"/>
</dbReference>
<feature type="compositionally biased region" description="Polar residues" evidence="1">
    <location>
        <begin position="187"/>
        <end position="198"/>
    </location>
</feature>
<accession>A0A6A4IE74</accession>
<protein>
    <submittedName>
        <fullName evidence="2">Uncharacterized protein</fullName>
    </submittedName>
</protein>
<feature type="region of interest" description="Disordered" evidence="1">
    <location>
        <begin position="179"/>
        <end position="198"/>
    </location>
</feature>
<sequence length="198" mass="21738">MSVPNNDIGIIIECTELFELPGFIGRVYALGGEHDRTRTVAIPFLPPQTFLSGAGSAGRRSLSIVGGTSHALRVFRATSRSTRCILVTSHRLDRTDSLRQAIAVGVQQAHPSLALSPPVHPLPSCSRSSGWPYKGTDRSVSESRMRFSCRDREEVEIVQLQSQKSLKKSYKKKLSQFAFPCPANDSPWPSVQKSSLSN</sequence>
<reference evidence="2" key="1">
    <citation type="journal article" date="2019" name="Environ. Microbiol.">
        <title>Fungal ecological strategies reflected in gene transcription - a case study of two litter decomposers.</title>
        <authorList>
            <person name="Barbi F."/>
            <person name="Kohler A."/>
            <person name="Barry K."/>
            <person name="Baskaran P."/>
            <person name="Daum C."/>
            <person name="Fauchery L."/>
            <person name="Ihrmark K."/>
            <person name="Kuo A."/>
            <person name="LaButti K."/>
            <person name="Lipzen A."/>
            <person name="Morin E."/>
            <person name="Grigoriev I.V."/>
            <person name="Henrissat B."/>
            <person name="Lindahl B."/>
            <person name="Martin F."/>
        </authorList>
    </citation>
    <scope>NUCLEOTIDE SEQUENCE</scope>
    <source>
        <strain evidence="2">JB14</strain>
    </source>
</reference>
<proteinExistence type="predicted"/>
<dbReference type="AlphaFoldDB" id="A0A6A4IE74"/>
<dbReference type="Proteomes" id="UP000799118">
    <property type="component" value="Unassembled WGS sequence"/>
</dbReference>
<organism evidence="2 3">
    <name type="scientific">Gymnopus androsaceus JB14</name>
    <dbReference type="NCBI Taxonomy" id="1447944"/>
    <lineage>
        <taxon>Eukaryota</taxon>
        <taxon>Fungi</taxon>
        <taxon>Dikarya</taxon>
        <taxon>Basidiomycota</taxon>
        <taxon>Agaricomycotina</taxon>
        <taxon>Agaricomycetes</taxon>
        <taxon>Agaricomycetidae</taxon>
        <taxon>Agaricales</taxon>
        <taxon>Marasmiineae</taxon>
        <taxon>Omphalotaceae</taxon>
        <taxon>Gymnopus</taxon>
    </lineage>
</organism>
<gene>
    <name evidence="2" type="ORF">BT96DRAFT_987006</name>
</gene>
<evidence type="ECO:0000313" key="2">
    <source>
        <dbReference type="EMBL" id="KAE9407055.1"/>
    </source>
</evidence>
<evidence type="ECO:0000256" key="1">
    <source>
        <dbReference type="SAM" id="MobiDB-lite"/>
    </source>
</evidence>
<name>A0A6A4IE74_9AGAR</name>